<feature type="transmembrane region" description="Helical" evidence="1">
    <location>
        <begin position="128"/>
        <end position="150"/>
    </location>
</feature>
<accession>A0AB39KP06</accession>
<keyword evidence="1" id="KW-0812">Transmembrane</keyword>
<evidence type="ECO:0000256" key="1">
    <source>
        <dbReference type="SAM" id="Phobius"/>
    </source>
</evidence>
<organism evidence="2">
    <name type="scientific">Caulobacter sp. 73W</name>
    <dbReference type="NCBI Taxonomy" id="3161137"/>
    <lineage>
        <taxon>Bacteria</taxon>
        <taxon>Pseudomonadati</taxon>
        <taxon>Pseudomonadota</taxon>
        <taxon>Alphaproteobacteria</taxon>
        <taxon>Caulobacterales</taxon>
        <taxon>Caulobacteraceae</taxon>
        <taxon>Caulobacter</taxon>
    </lineage>
</organism>
<proteinExistence type="predicted"/>
<feature type="transmembrane region" description="Helical" evidence="1">
    <location>
        <begin position="95"/>
        <end position="116"/>
    </location>
</feature>
<dbReference type="EMBL" id="CP158375">
    <property type="protein sequence ID" value="XDO95118.1"/>
    <property type="molecule type" value="Genomic_DNA"/>
</dbReference>
<dbReference type="AlphaFoldDB" id="A0AB39KP06"/>
<keyword evidence="1" id="KW-1133">Transmembrane helix</keyword>
<sequence>MSRLSGPVVAMIVGGLAAGALDIISAFLSWAPRGVAPARILKGIAAGLLGRGAISGGVGMAALGLFLHFAIAMAAAVVFVLVATRVLPQLLERPLIWGPLFGLGMFGVMNAVVLPLNANPPQRPPEPAYVLLGLFVHAFAFGLPIGLAAWRFARQP</sequence>
<protein>
    <recommendedName>
        <fullName evidence="3">DUF1440 domain-containing protein</fullName>
    </recommendedName>
</protein>
<evidence type="ECO:0008006" key="3">
    <source>
        <dbReference type="Google" id="ProtNLM"/>
    </source>
</evidence>
<evidence type="ECO:0000313" key="2">
    <source>
        <dbReference type="EMBL" id="XDO95118.1"/>
    </source>
</evidence>
<gene>
    <name evidence="2" type="ORF">ABOZ73_09770</name>
</gene>
<feature type="transmembrane region" description="Helical" evidence="1">
    <location>
        <begin position="65"/>
        <end position="83"/>
    </location>
</feature>
<dbReference type="RefSeq" id="WP_369057971.1">
    <property type="nucleotide sequence ID" value="NZ_CP158375.1"/>
</dbReference>
<keyword evidence="1" id="KW-0472">Membrane</keyword>
<name>A0AB39KP06_9CAUL</name>
<reference evidence="2" key="1">
    <citation type="submission" date="2024-06" db="EMBL/GenBank/DDBJ databases">
        <title>Caulobacter inopinatus, sp. nov.</title>
        <authorList>
            <person name="Donachie S.P."/>
        </authorList>
    </citation>
    <scope>NUCLEOTIDE SEQUENCE</scope>
    <source>
        <strain evidence="2">73W</strain>
    </source>
</reference>
<feature type="transmembrane region" description="Helical" evidence="1">
    <location>
        <begin position="6"/>
        <end position="28"/>
    </location>
</feature>